<keyword evidence="3" id="KW-1185">Reference proteome</keyword>
<reference evidence="2 3" key="1">
    <citation type="journal article" date="2024" name="Ann. Entomol. Soc. Am.">
        <title>Genomic analyses of the southern and eastern yellowjacket wasps (Hymenoptera: Vespidae) reveal evolutionary signatures of social life.</title>
        <authorList>
            <person name="Catto M.A."/>
            <person name="Caine P.B."/>
            <person name="Orr S.E."/>
            <person name="Hunt B.G."/>
            <person name="Goodisman M.A.D."/>
        </authorList>
    </citation>
    <scope>NUCLEOTIDE SEQUENCE [LARGE SCALE GENOMIC DNA]</scope>
    <source>
        <strain evidence="2">232</strain>
        <tissue evidence="2">Head and thorax</tissue>
    </source>
</reference>
<name>A0ABD2BIU0_VESMC</name>
<protein>
    <submittedName>
        <fullName evidence="2">Uncharacterized protein</fullName>
    </submittedName>
</protein>
<proteinExistence type="predicted"/>
<sequence>MEDAQFTPATPPANSRALNLSQKRDSVNRSISNDSRRRNLLPSKNRLFLKRVKTQIFQHSDTAAEKEKKKKGRKKKAVAATEESRFLTDRQQPLRREVPRMGHNIRIVRNAKIAN</sequence>
<gene>
    <name evidence="2" type="ORF">V1477_014918</name>
</gene>
<evidence type="ECO:0000313" key="3">
    <source>
        <dbReference type="Proteomes" id="UP001607303"/>
    </source>
</evidence>
<dbReference type="Proteomes" id="UP001607303">
    <property type="component" value="Unassembled WGS sequence"/>
</dbReference>
<accession>A0ABD2BIU0</accession>
<organism evidence="2 3">
    <name type="scientific">Vespula maculifrons</name>
    <name type="common">Eastern yellow jacket</name>
    <name type="synonym">Wasp</name>
    <dbReference type="NCBI Taxonomy" id="7453"/>
    <lineage>
        <taxon>Eukaryota</taxon>
        <taxon>Metazoa</taxon>
        <taxon>Ecdysozoa</taxon>
        <taxon>Arthropoda</taxon>
        <taxon>Hexapoda</taxon>
        <taxon>Insecta</taxon>
        <taxon>Pterygota</taxon>
        <taxon>Neoptera</taxon>
        <taxon>Endopterygota</taxon>
        <taxon>Hymenoptera</taxon>
        <taxon>Apocrita</taxon>
        <taxon>Aculeata</taxon>
        <taxon>Vespoidea</taxon>
        <taxon>Vespidae</taxon>
        <taxon>Vespinae</taxon>
        <taxon>Vespula</taxon>
    </lineage>
</organism>
<dbReference type="AlphaFoldDB" id="A0ABD2BIU0"/>
<feature type="compositionally biased region" description="Polar residues" evidence="1">
    <location>
        <begin position="12"/>
        <end position="21"/>
    </location>
</feature>
<feature type="region of interest" description="Disordered" evidence="1">
    <location>
        <begin position="1"/>
        <end position="39"/>
    </location>
</feature>
<evidence type="ECO:0000256" key="1">
    <source>
        <dbReference type="SAM" id="MobiDB-lite"/>
    </source>
</evidence>
<comment type="caution">
    <text evidence="2">The sequence shown here is derived from an EMBL/GenBank/DDBJ whole genome shotgun (WGS) entry which is preliminary data.</text>
</comment>
<feature type="region of interest" description="Disordered" evidence="1">
    <location>
        <begin position="59"/>
        <end position="94"/>
    </location>
</feature>
<evidence type="ECO:0000313" key="2">
    <source>
        <dbReference type="EMBL" id="KAL2732677.1"/>
    </source>
</evidence>
<dbReference type="EMBL" id="JAYRBN010000075">
    <property type="protein sequence ID" value="KAL2732677.1"/>
    <property type="molecule type" value="Genomic_DNA"/>
</dbReference>
<feature type="compositionally biased region" description="Basic residues" evidence="1">
    <location>
        <begin position="68"/>
        <end position="77"/>
    </location>
</feature>
<feature type="compositionally biased region" description="Basic and acidic residues" evidence="1">
    <location>
        <begin position="82"/>
        <end position="94"/>
    </location>
</feature>